<gene>
    <name evidence="3" type="ORF">ACFPPC_21040</name>
</gene>
<dbReference type="Proteomes" id="UP001596104">
    <property type="component" value="Unassembled WGS sequence"/>
</dbReference>
<keyword evidence="2" id="KW-0812">Transmembrane</keyword>
<evidence type="ECO:0008006" key="5">
    <source>
        <dbReference type="Google" id="ProtNLM"/>
    </source>
</evidence>
<sequence>MVGENDADRATKRAAEMVSEGREAGSEIASNLKSVGIDTDRMTEAAGEGVSELQRLVIEEVRAQPMRALAWAAAIGVVVGFWAAR</sequence>
<keyword evidence="4" id="KW-1185">Reference proteome</keyword>
<evidence type="ECO:0000256" key="2">
    <source>
        <dbReference type="SAM" id="Phobius"/>
    </source>
</evidence>
<keyword evidence="2" id="KW-1133">Transmembrane helix</keyword>
<dbReference type="RefSeq" id="WP_067253594.1">
    <property type="nucleotide sequence ID" value="NZ_JBHSLV010000037.1"/>
</dbReference>
<feature type="region of interest" description="Disordered" evidence="1">
    <location>
        <begin position="1"/>
        <end position="25"/>
    </location>
</feature>
<evidence type="ECO:0000256" key="1">
    <source>
        <dbReference type="SAM" id="MobiDB-lite"/>
    </source>
</evidence>
<dbReference type="EMBL" id="JBHSLV010000037">
    <property type="protein sequence ID" value="MFC5395127.1"/>
    <property type="molecule type" value="Genomic_DNA"/>
</dbReference>
<evidence type="ECO:0000313" key="3">
    <source>
        <dbReference type="EMBL" id="MFC5395127.1"/>
    </source>
</evidence>
<accession>A0ABW0HEU6</accession>
<feature type="transmembrane region" description="Helical" evidence="2">
    <location>
        <begin position="68"/>
        <end position="84"/>
    </location>
</feature>
<organism evidence="3 4">
    <name type="scientific">Bosea vestrisii</name>
    <dbReference type="NCBI Taxonomy" id="151416"/>
    <lineage>
        <taxon>Bacteria</taxon>
        <taxon>Pseudomonadati</taxon>
        <taxon>Pseudomonadota</taxon>
        <taxon>Alphaproteobacteria</taxon>
        <taxon>Hyphomicrobiales</taxon>
        <taxon>Boseaceae</taxon>
        <taxon>Bosea</taxon>
    </lineage>
</organism>
<comment type="caution">
    <text evidence="3">The sequence shown here is derived from an EMBL/GenBank/DDBJ whole genome shotgun (WGS) entry which is preliminary data.</text>
</comment>
<proteinExistence type="predicted"/>
<name>A0ABW0HEU6_9HYPH</name>
<protein>
    <recommendedName>
        <fullName evidence="5">DUF883 domain-containing protein</fullName>
    </recommendedName>
</protein>
<keyword evidence="2" id="KW-0472">Membrane</keyword>
<evidence type="ECO:0000313" key="4">
    <source>
        <dbReference type="Proteomes" id="UP001596104"/>
    </source>
</evidence>
<reference evidence="4" key="1">
    <citation type="journal article" date="2019" name="Int. J. Syst. Evol. Microbiol.">
        <title>The Global Catalogue of Microorganisms (GCM) 10K type strain sequencing project: providing services to taxonomists for standard genome sequencing and annotation.</title>
        <authorList>
            <consortium name="The Broad Institute Genomics Platform"/>
            <consortium name="The Broad Institute Genome Sequencing Center for Infectious Disease"/>
            <person name="Wu L."/>
            <person name="Ma J."/>
        </authorList>
    </citation>
    <scope>NUCLEOTIDE SEQUENCE [LARGE SCALE GENOMIC DNA]</scope>
    <source>
        <strain evidence="4">CGMCC 1.16326</strain>
    </source>
</reference>